<dbReference type="InterPro" id="IPR013517">
    <property type="entry name" value="FG-GAP"/>
</dbReference>
<dbReference type="Pfam" id="PF13517">
    <property type="entry name" value="FG-GAP_3"/>
    <property type="match status" value="4"/>
</dbReference>
<dbReference type="PANTHER" id="PTHR16026:SF0">
    <property type="entry name" value="CARTILAGE ACIDIC PROTEIN 1"/>
    <property type="match status" value="1"/>
</dbReference>
<evidence type="ECO:0000313" key="4">
    <source>
        <dbReference type="EMBL" id="MBD1394419.1"/>
    </source>
</evidence>
<dbReference type="SUPFAM" id="SSF69318">
    <property type="entry name" value="Integrin alpha N-terminal domain"/>
    <property type="match status" value="3"/>
</dbReference>
<organism evidence="4 5">
    <name type="scientific">Mucilaginibacter glaciei</name>
    <dbReference type="NCBI Taxonomy" id="2772109"/>
    <lineage>
        <taxon>Bacteria</taxon>
        <taxon>Pseudomonadati</taxon>
        <taxon>Bacteroidota</taxon>
        <taxon>Sphingobacteriia</taxon>
        <taxon>Sphingobacteriales</taxon>
        <taxon>Sphingobacteriaceae</taxon>
        <taxon>Mucilaginibacter</taxon>
    </lineage>
</organism>
<dbReference type="Pfam" id="PF07593">
    <property type="entry name" value="UnbV_ASPIC"/>
    <property type="match status" value="1"/>
</dbReference>
<dbReference type="Gene3D" id="2.130.10.130">
    <property type="entry name" value="Integrin alpha, N-terminal"/>
    <property type="match status" value="3"/>
</dbReference>
<dbReference type="Pfam" id="PF01839">
    <property type="entry name" value="FG-GAP"/>
    <property type="match status" value="1"/>
</dbReference>
<comment type="caution">
    <text evidence="4">The sequence shown here is derived from an EMBL/GenBank/DDBJ whole genome shotgun (WGS) entry which is preliminary data.</text>
</comment>
<proteinExistence type="predicted"/>
<evidence type="ECO:0000313" key="5">
    <source>
        <dbReference type="Proteomes" id="UP000619078"/>
    </source>
</evidence>
<dbReference type="InterPro" id="IPR028994">
    <property type="entry name" value="Integrin_alpha_N"/>
</dbReference>
<evidence type="ECO:0000256" key="2">
    <source>
        <dbReference type="SAM" id="SignalP"/>
    </source>
</evidence>
<reference evidence="4" key="1">
    <citation type="submission" date="2020-09" db="EMBL/GenBank/DDBJ databases">
        <title>Novel species of Mucilaginibacter isolated from a glacier on the Tibetan Plateau.</title>
        <authorList>
            <person name="Liu Q."/>
            <person name="Xin Y.-H."/>
        </authorList>
    </citation>
    <scope>NUCLEOTIDE SEQUENCE</scope>
    <source>
        <strain evidence="4">ZB1P21</strain>
    </source>
</reference>
<feature type="chain" id="PRO_5036859112" evidence="2">
    <location>
        <begin position="22"/>
        <end position="1191"/>
    </location>
</feature>
<keyword evidence="1 2" id="KW-0732">Signal</keyword>
<dbReference type="InterPro" id="IPR027039">
    <property type="entry name" value="Crtac1"/>
</dbReference>
<keyword evidence="5" id="KW-1185">Reference proteome</keyword>
<accession>A0A926S3N2</accession>
<dbReference type="InterPro" id="IPR011519">
    <property type="entry name" value="UnbV_ASPIC"/>
</dbReference>
<dbReference type="PROSITE" id="PS51257">
    <property type="entry name" value="PROKAR_LIPOPROTEIN"/>
    <property type="match status" value="1"/>
</dbReference>
<evidence type="ECO:0000259" key="3">
    <source>
        <dbReference type="Pfam" id="PF07593"/>
    </source>
</evidence>
<dbReference type="AlphaFoldDB" id="A0A926S3N2"/>
<dbReference type="EMBL" id="JACWMX010000006">
    <property type="protein sequence ID" value="MBD1394419.1"/>
    <property type="molecule type" value="Genomic_DNA"/>
</dbReference>
<evidence type="ECO:0000256" key="1">
    <source>
        <dbReference type="ARBA" id="ARBA00022729"/>
    </source>
</evidence>
<dbReference type="Proteomes" id="UP000619078">
    <property type="component" value="Unassembled WGS sequence"/>
</dbReference>
<gene>
    <name evidence="4" type="ORF">IDJ76_15020</name>
</gene>
<dbReference type="RefSeq" id="WP_191164166.1">
    <property type="nucleotide sequence ID" value="NZ_JACWMX010000006.1"/>
</dbReference>
<dbReference type="PANTHER" id="PTHR16026">
    <property type="entry name" value="CARTILAGE ACIDIC PROTEIN 1"/>
    <property type="match status" value="1"/>
</dbReference>
<feature type="domain" description="ASPIC/UnbV" evidence="3">
    <location>
        <begin position="532"/>
        <end position="600"/>
    </location>
</feature>
<name>A0A926S3N2_9SPHI</name>
<feature type="signal peptide" evidence="2">
    <location>
        <begin position="1"/>
        <end position="21"/>
    </location>
</feature>
<sequence>MRALRFPILIAIALFAFSCKKATLFEKVASSHSNIKFNNNIVENDSINPLDMLNIYNGGGVGVGDFNNDGLQDLYFVGNAVSNKLYINKGDMVFDDVTDKAGVGGKGGWGRGVAVFDINNDGFKDIYVCNTLLNNPVKRVNLLYINLGPDKDGVPHFKEQAAAYGLDINVHSTMASFFDYDNDGDLDMYLTVNEAKSTDNTSAFRPIITDGSARSTGRLYRNDYNAALKHAVYTNVSKQAGILIEGYGHATSIADINRDGWKDIYVTNDFLPSNILYINNHDGTFTDRTREYFKHTATSAMGQDIQDINNDGLADVFELDMDPEDNYRKKMFMPGTQYQLYQNFDNYGYQYQYNHNTLQLNQGPRLGQNDSIGAPVFSEIAFLSGVAQTDWSWGPMITDFDNDGFRDIVVTNGYPRDVTDHDFITFREESYAVATKKQVLDQIPVVKIPNYAFRNTGTLQFEDVSKKWGVDEPSFSNGATYADLDNDGAMDMIINNINSEASIYRNTLRENNKDDSHYLHIQFKGDEQNKDGIGAWADIYYNNGKHQVYENSPFRGYLSTIQNIANFGLGKVTRIDSVVIKWQNGKQQKLQNVKVDQTLTVTIADAKIGYSFDAPKINTQSLFTEVTKNAGINYIHKSDDFIDFNIQKLIPHKLSEYSPAIAVGDINGDGFDDMVVGGTSKYPAQLFLQQASGKFIQREMLATVPSGGTKFKDEGLLLFDADGDGDLDLYVASGGYEQEPGSISYQDRVYMNNGKGDFTLQPDALPANFTSKLCVKAVDYDKNGKLDLFVSGRVQPWEYPKPVSSLILRNDSKPGQIKFTDVTPTVAKGLTNIGLVCDAAFTDYDNDGWPDLVITGEWMPVKFFKNDHGIFKDQTEGTGIANQLGWWNTITGADFDHDGDIDYIVGNTGLNTFYKATDQYPMYITAKDFDNNHSYDAFPSVFLKDKKGVMQEFPAHTREDIVKQMISMRIKFQNFKSYAVATMDSVITPEMRKGAIRLKANMLQSCYLRNDGKGKFTMIPLPEAAQISQLSGMVVDDFDGDGNLDVALSGNDFGTEVSTGRYDAFNGLLLKGDGKGGFKPLTIQQSGIYIPGDGKALVKLRGAKGQYLLAASQYKAALKLFELKKPVSTVKLQPLDMFATIKYKNGKAEKREFYNGGSFLSQSARFFNTDKSMASVTVTDNTGHARSILLN</sequence>
<protein>
    <submittedName>
        <fullName evidence="4">VCBS repeat-containing protein</fullName>
    </submittedName>
</protein>